<evidence type="ECO:0000313" key="1">
    <source>
        <dbReference type="EnsemblPlants" id="OPUNC05G12950.2"/>
    </source>
</evidence>
<keyword evidence="2" id="KW-1185">Reference proteome</keyword>
<protein>
    <submittedName>
        <fullName evidence="1">Uncharacterized protein</fullName>
    </submittedName>
</protein>
<sequence length="154" mass="16456">MHLVIVAKKEHIKWFLLLLGQTHGFCALIISTCSWDNVLLSSWLKLSLGPMIYDDAADVDSNTSFAPMNMSSKKGTPVVSVLQHAMVSRSYIPNAEDAVVTPCFVASMIGLLVDHHGNDGVAFVAARVLFTGDASGSITSDAVLVASCFNFLGP</sequence>
<reference evidence="1" key="1">
    <citation type="submission" date="2015-04" db="UniProtKB">
        <authorList>
            <consortium name="EnsemblPlants"/>
        </authorList>
    </citation>
    <scope>IDENTIFICATION</scope>
</reference>
<dbReference type="HOGENOM" id="CLU_1707162_0_0_1"/>
<name>A0A0E0L202_ORYPU</name>
<accession>A0A0E0L202</accession>
<dbReference type="EnsemblPlants" id="OPUNC05G12950.2">
    <property type="protein sequence ID" value="OPUNC05G12950.2"/>
    <property type="gene ID" value="OPUNC05G12950"/>
</dbReference>
<organism evidence="1">
    <name type="scientific">Oryza punctata</name>
    <name type="common">Red rice</name>
    <dbReference type="NCBI Taxonomy" id="4537"/>
    <lineage>
        <taxon>Eukaryota</taxon>
        <taxon>Viridiplantae</taxon>
        <taxon>Streptophyta</taxon>
        <taxon>Embryophyta</taxon>
        <taxon>Tracheophyta</taxon>
        <taxon>Spermatophyta</taxon>
        <taxon>Magnoliopsida</taxon>
        <taxon>Liliopsida</taxon>
        <taxon>Poales</taxon>
        <taxon>Poaceae</taxon>
        <taxon>BOP clade</taxon>
        <taxon>Oryzoideae</taxon>
        <taxon>Oryzeae</taxon>
        <taxon>Oryzinae</taxon>
        <taxon>Oryza</taxon>
    </lineage>
</organism>
<dbReference type="Proteomes" id="UP000026962">
    <property type="component" value="Chromosome 5"/>
</dbReference>
<reference evidence="1" key="2">
    <citation type="submission" date="2018-05" db="EMBL/GenBank/DDBJ databases">
        <title>OpunRS2 (Oryza punctata Reference Sequence Version 2).</title>
        <authorList>
            <person name="Zhang J."/>
            <person name="Kudrna D."/>
            <person name="Lee S."/>
            <person name="Talag J."/>
            <person name="Welchert J."/>
            <person name="Wing R.A."/>
        </authorList>
    </citation>
    <scope>NUCLEOTIDE SEQUENCE [LARGE SCALE GENOMIC DNA]</scope>
</reference>
<dbReference type="Gramene" id="OPUNC05G12950.2">
    <property type="protein sequence ID" value="OPUNC05G12950.2"/>
    <property type="gene ID" value="OPUNC05G12950"/>
</dbReference>
<proteinExistence type="predicted"/>
<dbReference type="AlphaFoldDB" id="A0A0E0L202"/>
<evidence type="ECO:0000313" key="2">
    <source>
        <dbReference type="Proteomes" id="UP000026962"/>
    </source>
</evidence>